<accession>G2Q6P7</accession>
<evidence type="ECO:0000256" key="2">
    <source>
        <dbReference type="ARBA" id="ARBA00022801"/>
    </source>
</evidence>
<feature type="compositionally biased region" description="Basic and acidic residues" evidence="4">
    <location>
        <begin position="263"/>
        <end position="277"/>
    </location>
</feature>
<dbReference type="InterPro" id="IPR013520">
    <property type="entry name" value="Ribonucl_H"/>
</dbReference>
<keyword evidence="2" id="KW-0378">Hydrolase</keyword>
<dbReference type="STRING" id="573729.G2Q6P7"/>
<dbReference type="PANTHER" id="PTHR12801">
    <property type="entry name" value="RNA EXONUCLEASE REXO1 / RECO3 FAMILY MEMBER-RELATED"/>
    <property type="match status" value="1"/>
</dbReference>
<dbReference type="InParanoid" id="G2Q6P7"/>
<protein>
    <recommendedName>
        <fullName evidence="5">Exonuclease domain-containing protein</fullName>
    </recommendedName>
</protein>
<dbReference type="OrthoDB" id="16516at2759"/>
<evidence type="ECO:0000259" key="5">
    <source>
        <dbReference type="SMART" id="SM00479"/>
    </source>
</evidence>
<dbReference type="RefSeq" id="XP_003658322.1">
    <property type="nucleotide sequence ID" value="XM_003658274.1"/>
</dbReference>
<keyword evidence="1" id="KW-0540">Nuclease</keyword>
<dbReference type="GO" id="GO:0000027">
    <property type="term" value="P:ribosomal large subunit assembly"/>
    <property type="evidence" value="ECO:0007669"/>
    <property type="project" value="TreeGrafter"/>
</dbReference>
<dbReference type="GO" id="GO:0005634">
    <property type="term" value="C:nucleus"/>
    <property type="evidence" value="ECO:0007669"/>
    <property type="project" value="TreeGrafter"/>
</dbReference>
<proteinExistence type="predicted"/>
<dbReference type="Proteomes" id="UP000007322">
    <property type="component" value="Chromosome 1"/>
</dbReference>
<feature type="compositionally biased region" description="Acidic residues" evidence="4">
    <location>
        <begin position="278"/>
        <end position="294"/>
    </location>
</feature>
<evidence type="ECO:0000256" key="3">
    <source>
        <dbReference type="ARBA" id="ARBA00022839"/>
    </source>
</evidence>
<keyword evidence="7" id="KW-1185">Reference proteome</keyword>
<evidence type="ECO:0000256" key="1">
    <source>
        <dbReference type="ARBA" id="ARBA00022722"/>
    </source>
</evidence>
<organism evidence="6 7">
    <name type="scientific">Thermothelomyces thermophilus (strain ATCC 42464 / BCRC 31852 / DSM 1799)</name>
    <name type="common">Sporotrichum thermophile</name>
    <dbReference type="NCBI Taxonomy" id="573729"/>
    <lineage>
        <taxon>Eukaryota</taxon>
        <taxon>Fungi</taxon>
        <taxon>Dikarya</taxon>
        <taxon>Ascomycota</taxon>
        <taxon>Pezizomycotina</taxon>
        <taxon>Sordariomycetes</taxon>
        <taxon>Sordariomycetidae</taxon>
        <taxon>Sordariales</taxon>
        <taxon>Chaetomiaceae</taxon>
        <taxon>Thermothelomyces</taxon>
    </lineage>
</organism>
<dbReference type="HOGENOM" id="CLU_036102_0_0_1"/>
<reference evidence="6 7" key="1">
    <citation type="journal article" date="2011" name="Nat. Biotechnol.">
        <title>Comparative genomic analysis of the thermophilic biomass-degrading fungi Myceliophthora thermophila and Thielavia terrestris.</title>
        <authorList>
            <person name="Berka R.M."/>
            <person name="Grigoriev I.V."/>
            <person name="Otillar R."/>
            <person name="Salamov A."/>
            <person name="Grimwood J."/>
            <person name="Reid I."/>
            <person name="Ishmael N."/>
            <person name="John T."/>
            <person name="Darmond C."/>
            <person name="Moisan M.-C."/>
            <person name="Henrissat B."/>
            <person name="Coutinho P.M."/>
            <person name="Lombard V."/>
            <person name="Natvig D.O."/>
            <person name="Lindquist E."/>
            <person name="Schmutz J."/>
            <person name="Lucas S."/>
            <person name="Harris P."/>
            <person name="Powlowski J."/>
            <person name="Bellemare A."/>
            <person name="Taylor D."/>
            <person name="Butler G."/>
            <person name="de Vries R.P."/>
            <person name="Allijn I.E."/>
            <person name="van den Brink J."/>
            <person name="Ushinsky S."/>
            <person name="Storms R."/>
            <person name="Powell A.J."/>
            <person name="Paulsen I.T."/>
            <person name="Elbourne L.D.H."/>
            <person name="Baker S.E."/>
            <person name="Magnuson J."/>
            <person name="LaBoissiere S."/>
            <person name="Clutterbuck A.J."/>
            <person name="Martinez D."/>
            <person name="Wogulis M."/>
            <person name="de Leon A.L."/>
            <person name="Rey M.W."/>
            <person name="Tsang A."/>
        </authorList>
    </citation>
    <scope>NUCLEOTIDE SEQUENCE [LARGE SCALE GENOMIC DNA]</scope>
    <source>
        <strain evidence="7">ATCC 42464 / BCRC 31852 / DSM 1799</strain>
    </source>
</reference>
<dbReference type="VEuPathDB" id="FungiDB:MYCTH_2293944"/>
<dbReference type="InterPro" id="IPR012337">
    <property type="entry name" value="RNaseH-like_sf"/>
</dbReference>
<dbReference type="GO" id="GO:0003676">
    <property type="term" value="F:nucleic acid binding"/>
    <property type="evidence" value="ECO:0007669"/>
    <property type="project" value="InterPro"/>
</dbReference>
<dbReference type="GeneID" id="11505784"/>
<dbReference type="GO" id="GO:0004527">
    <property type="term" value="F:exonuclease activity"/>
    <property type="evidence" value="ECO:0007669"/>
    <property type="project" value="UniProtKB-KW"/>
</dbReference>
<evidence type="ECO:0000313" key="7">
    <source>
        <dbReference type="Proteomes" id="UP000007322"/>
    </source>
</evidence>
<dbReference type="KEGG" id="mtm:MYCTH_2293944"/>
<dbReference type="Gene3D" id="3.30.420.10">
    <property type="entry name" value="Ribonuclease H-like superfamily/Ribonuclease H"/>
    <property type="match status" value="1"/>
</dbReference>
<keyword evidence="3" id="KW-0269">Exonuclease</keyword>
<evidence type="ECO:0000313" key="6">
    <source>
        <dbReference type="EMBL" id="AEO53077.1"/>
    </source>
</evidence>
<gene>
    <name evidence="6" type="ORF">MYCTH_2293944</name>
</gene>
<dbReference type="EMBL" id="CP003002">
    <property type="protein sequence ID" value="AEO53077.1"/>
    <property type="molecule type" value="Genomic_DNA"/>
</dbReference>
<dbReference type="PANTHER" id="PTHR12801:SF114">
    <property type="entry name" value="EXONUCLEASE, PUTATIVE (AFU_ORTHOLOGUE AFUA_7G00870)-RELATED"/>
    <property type="match status" value="1"/>
</dbReference>
<dbReference type="InterPro" id="IPR047021">
    <property type="entry name" value="REXO1/3/4-like"/>
</dbReference>
<dbReference type="OMA" id="VEPHEPI"/>
<feature type="region of interest" description="Disordered" evidence="4">
    <location>
        <begin position="251"/>
        <end position="294"/>
    </location>
</feature>
<evidence type="ECO:0000256" key="4">
    <source>
        <dbReference type="SAM" id="MobiDB-lite"/>
    </source>
</evidence>
<dbReference type="SUPFAM" id="SSF53098">
    <property type="entry name" value="Ribonuclease H-like"/>
    <property type="match status" value="1"/>
</dbReference>
<dbReference type="GO" id="GO:0006364">
    <property type="term" value="P:rRNA processing"/>
    <property type="evidence" value="ECO:0007669"/>
    <property type="project" value="TreeGrafter"/>
</dbReference>
<feature type="domain" description="Exonuclease" evidence="5">
    <location>
        <begin position="45"/>
        <end position="238"/>
    </location>
</feature>
<dbReference type="InterPro" id="IPR036397">
    <property type="entry name" value="RNaseH_sf"/>
</dbReference>
<dbReference type="SMART" id="SM00479">
    <property type="entry name" value="EXOIII"/>
    <property type="match status" value="1"/>
</dbReference>
<dbReference type="eggNOG" id="KOG2248">
    <property type="taxonomic scope" value="Eukaryota"/>
</dbReference>
<name>G2Q6P7_THET4</name>
<sequence length="317" mass="33819">MALQSLLLRSCHSPARLALEGYPLAASATCRTTTPPRDPSCPKRAAVVLDCEMAGTTDGDHAITLSLVDFFTGAALVHALVKPASGIKITNWRTNITGVTPGAMAVAVARGEALRGRDAATARLLDFVDADTVVVGHSVKYDLKVLGLAHNRIVDSAILAAEASGRFGSGEDGNSGGGQKAIKQGVALERLCRELTGVRIRGGGGVAAGPGGRSQHDSLEDVLATREVVIWCLTHPVELRAWAAKNWEVQDGAKGNKGGAKGSKGDRDRTTKHRPESVEDDFEWDEDDDDDDDGEMLRWEDVIDYDTWPKSPPDWSD</sequence>
<dbReference type="AlphaFoldDB" id="G2Q6P7"/>